<feature type="signal peptide" evidence="1">
    <location>
        <begin position="1"/>
        <end position="18"/>
    </location>
</feature>
<keyword evidence="3" id="KW-1185">Reference proteome</keyword>
<evidence type="ECO:0000256" key="1">
    <source>
        <dbReference type="SAM" id="SignalP"/>
    </source>
</evidence>
<keyword evidence="1" id="KW-0732">Signal</keyword>
<gene>
    <name evidence="2" type="ORF">QBC36DRAFT_349937</name>
</gene>
<dbReference type="EMBL" id="MU866479">
    <property type="protein sequence ID" value="KAK4171972.1"/>
    <property type="molecule type" value="Genomic_DNA"/>
</dbReference>
<name>A0AAN6W077_9PEZI</name>
<protein>
    <submittedName>
        <fullName evidence="2">Uncharacterized protein</fullName>
    </submittedName>
</protein>
<accession>A0AAN6W077</accession>
<dbReference type="Gene3D" id="3.10.450.50">
    <property type="match status" value="1"/>
</dbReference>
<comment type="caution">
    <text evidence="2">The sequence shown here is derived from an EMBL/GenBank/DDBJ whole genome shotgun (WGS) entry which is preliminary data.</text>
</comment>
<feature type="chain" id="PRO_5043049252" evidence="1">
    <location>
        <begin position="19"/>
        <end position="167"/>
    </location>
</feature>
<sequence>MKFSHIVALLTAPLAVVALPAAGPEASEAVVTTEQDFSSTLLEARQNNRRPTPCVRQIDPAPSQEETDARFTEFVEVFVGSRKNISRAFEFINHNPMAQNGHASAWNILGNMWGGIQHRYIRSTIRGNMSWVNYSAPGFGTIVDRFRWEGGCIAEHWDQGERYPARK</sequence>
<organism evidence="2 3">
    <name type="scientific">Triangularia setosa</name>
    <dbReference type="NCBI Taxonomy" id="2587417"/>
    <lineage>
        <taxon>Eukaryota</taxon>
        <taxon>Fungi</taxon>
        <taxon>Dikarya</taxon>
        <taxon>Ascomycota</taxon>
        <taxon>Pezizomycotina</taxon>
        <taxon>Sordariomycetes</taxon>
        <taxon>Sordariomycetidae</taxon>
        <taxon>Sordariales</taxon>
        <taxon>Podosporaceae</taxon>
        <taxon>Triangularia</taxon>
    </lineage>
</organism>
<evidence type="ECO:0000313" key="3">
    <source>
        <dbReference type="Proteomes" id="UP001302321"/>
    </source>
</evidence>
<dbReference type="Proteomes" id="UP001302321">
    <property type="component" value="Unassembled WGS sequence"/>
</dbReference>
<evidence type="ECO:0000313" key="2">
    <source>
        <dbReference type="EMBL" id="KAK4171972.1"/>
    </source>
</evidence>
<reference evidence="2" key="1">
    <citation type="journal article" date="2023" name="Mol. Phylogenet. Evol.">
        <title>Genome-scale phylogeny and comparative genomics of the fungal order Sordariales.</title>
        <authorList>
            <person name="Hensen N."/>
            <person name="Bonometti L."/>
            <person name="Westerberg I."/>
            <person name="Brannstrom I.O."/>
            <person name="Guillou S."/>
            <person name="Cros-Aarteil S."/>
            <person name="Calhoun S."/>
            <person name="Haridas S."/>
            <person name="Kuo A."/>
            <person name="Mondo S."/>
            <person name="Pangilinan J."/>
            <person name="Riley R."/>
            <person name="LaButti K."/>
            <person name="Andreopoulos B."/>
            <person name="Lipzen A."/>
            <person name="Chen C."/>
            <person name="Yan M."/>
            <person name="Daum C."/>
            <person name="Ng V."/>
            <person name="Clum A."/>
            <person name="Steindorff A."/>
            <person name="Ohm R.A."/>
            <person name="Martin F."/>
            <person name="Silar P."/>
            <person name="Natvig D.O."/>
            <person name="Lalanne C."/>
            <person name="Gautier V."/>
            <person name="Ament-Velasquez S.L."/>
            <person name="Kruys A."/>
            <person name="Hutchinson M.I."/>
            <person name="Powell A.J."/>
            <person name="Barry K."/>
            <person name="Miller A.N."/>
            <person name="Grigoriev I.V."/>
            <person name="Debuchy R."/>
            <person name="Gladieux P."/>
            <person name="Hiltunen Thoren M."/>
            <person name="Johannesson H."/>
        </authorList>
    </citation>
    <scope>NUCLEOTIDE SEQUENCE</scope>
    <source>
        <strain evidence="2">CBS 892.96</strain>
    </source>
</reference>
<dbReference type="AlphaFoldDB" id="A0AAN6W077"/>
<proteinExistence type="predicted"/>
<dbReference type="InterPro" id="IPR032710">
    <property type="entry name" value="NTF2-like_dom_sf"/>
</dbReference>
<reference evidence="2" key="2">
    <citation type="submission" date="2023-05" db="EMBL/GenBank/DDBJ databases">
        <authorList>
            <consortium name="Lawrence Berkeley National Laboratory"/>
            <person name="Steindorff A."/>
            <person name="Hensen N."/>
            <person name="Bonometti L."/>
            <person name="Westerberg I."/>
            <person name="Brannstrom I.O."/>
            <person name="Guillou S."/>
            <person name="Cros-Aarteil S."/>
            <person name="Calhoun S."/>
            <person name="Haridas S."/>
            <person name="Kuo A."/>
            <person name="Mondo S."/>
            <person name="Pangilinan J."/>
            <person name="Riley R."/>
            <person name="Labutti K."/>
            <person name="Andreopoulos B."/>
            <person name="Lipzen A."/>
            <person name="Chen C."/>
            <person name="Yanf M."/>
            <person name="Daum C."/>
            <person name="Ng V."/>
            <person name="Clum A."/>
            <person name="Ohm R."/>
            <person name="Martin F."/>
            <person name="Silar P."/>
            <person name="Natvig D."/>
            <person name="Lalanne C."/>
            <person name="Gautier V."/>
            <person name="Ament-Velasquez S.L."/>
            <person name="Kruys A."/>
            <person name="Hutchinson M.I."/>
            <person name="Powell A.J."/>
            <person name="Barry K."/>
            <person name="Miller A.N."/>
            <person name="Grigoriev I.V."/>
            <person name="Debuchy R."/>
            <person name="Gladieux P."/>
            <person name="Thoren M.H."/>
            <person name="Johannesson H."/>
        </authorList>
    </citation>
    <scope>NUCLEOTIDE SEQUENCE</scope>
    <source>
        <strain evidence="2">CBS 892.96</strain>
    </source>
</reference>
<dbReference type="SUPFAM" id="SSF54427">
    <property type="entry name" value="NTF2-like"/>
    <property type="match status" value="1"/>
</dbReference>